<reference evidence="1 2" key="1">
    <citation type="journal article" date="2014" name="PLoS ONE">
        <title>Rumen cellulosomics: divergent fiber-degrading strategies revealed by comparative genome-wide analysis of six ruminococcal strains.</title>
        <authorList>
            <person name="Dassa B."/>
            <person name="Borovok I."/>
            <person name="Ruimy-Israeli V."/>
            <person name="Lamed R."/>
            <person name="Flint H.J."/>
            <person name="Duncan S.H."/>
            <person name="Henrissat B."/>
            <person name="Coutinho P."/>
            <person name="Morrison M."/>
            <person name="Mosoni P."/>
            <person name="Yeoman C.J."/>
            <person name="White B.A."/>
            <person name="Bayer E.A."/>
        </authorList>
    </citation>
    <scope>NUCLEOTIDE SEQUENCE [LARGE SCALE GENOMIC DNA]</scope>
    <source>
        <strain evidence="1 2">007c</strain>
    </source>
</reference>
<evidence type="ECO:0000313" key="1">
    <source>
        <dbReference type="EMBL" id="EWM52814.1"/>
    </source>
</evidence>
<evidence type="ECO:0000313" key="2">
    <source>
        <dbReference type="Proteomes" id="UP000019365"/>
    </source>
</evidence>
<dbReference type="EMBL" id="ATAX01000028">
    <property type="protein sequence ID" value="EWM52814.1"/>
    <property type="molecule type" value="Genomic_DNA"/>
</dbReference>
<gene>
    <name evidence="1" type="ORF">RF007C_14465</name>
</gene>
<dbReference type="Proteomes" id="UP000019365">
    <property type="component" value="Unassembled WGS sequence"/>
</dbReference>
<comment type="caution">
    <text evidence="1">The sequence shown here is derived from an EMBL/GenBank/DDBJ whole genome shotgun (WGS) entry which is preliminary data.</text>
</comment>
<accession>W7UMN1</accession>
<sequence length="382" mass="43200">MEDRRLFDILGNAEDDSMERLSGRCPGIMDTQFDKLLAMSEKKYSVKKREIEANRTEKEKVSGDVTGVELGRRPAWITPLCTAASIILVTGLVIGSVTFFRRNSKGGGDIPPVAAVTTTAASTVTTEEITAAANTSEISTTTAATTAEEYVYTTKPYKEPDEVFISEYYGDTAAGLFRKDEEILGASGIIVNGYDTDDRLRFQTDPALGLYLYDIENKGEMVKDTAFYVHITDSRFHSINDLRNYLRTVYSEDNEHIKNFDENVGRAGEDFSKDSVLKKIYRYIEYNDKLYQFYPGGVSSCLPRVYKDDEPILIADATDNSFTAYIHVWYGEINENDPEWGAYCEEVELVLDPEYNEWRIESVTEREPSVYVNLRSKLVYDG</sequence>
<proteinExistence type="predicted"/>
<organism evidence="1 2">
    <name type="scientific">Ruminococcus flavefaciens 007c</name>
    <dbReference type="NCBI Taxonomy" id="1341157"/>
    <lineage>
        <taxon>Bacteria</taxon>
        <taxon>Bacillati</taxon>
        <taxon>Bacillota</taxon>
        <taxon>Clostridia</taxon>
        <taxon>Eubacteriales</taxon>
        <taxon>Oscillospiraceae</taxon>
        <taxon>Ruminococcus</taxon>
    </lineage>
</organism>
<keyword evidence="2" id="KW-1185">Reference proteome</keyword>
<dbReference type="AlphaFoldDB" id="W7UMN1"/>
<dbReference type="PATRIC" id="fig|1341157.4.peg.2287"/>
<name>W7UMN1_RUMFL</name>
<dbReference type="RefSeq" id="WP_037299915.1">
    <property type="nucleotide sequence ID" value="NZ_ATAX01000028.1"/>
</dbReference>
<dbReference type="OrthoDB" id="1828401at2"/>
<protein>
    <submittedName>
        <fullName evidence="1">Uncharacterized protein</fullName>
    </submittedName>
</protein>